<name>A0AAP0BE88_9ASPA</name>
<reference evidence="1 2" key="1">
    <citation type="journal article" date="2022" name="Nat. Plants">
        <title>Genomes of leafy and leafless Platanthera orchids illuminate the evolution of mycoheterotrophy.</title>
        <authorList>
            <person name="Li M.H."/>
            <person name="Liu K.W."/>
            <person name="Li Z."/>
            <person name="Lu H.C."/>
            <person name="Ye Q.L."/>
            <person name="Zhang D."/>
            <person name="Wang J.Y."/>
            <person name="Li Y.F."/>
            <person name="Zhong Z.M."/>
            <person name="Liu X."/>
            <person name="Yu X."/>
            <person name="Liu D.K."/>
            <person name="Tu X.D."/>
            <person name="Liu B."/>
            <person name="Hao Y."/>
            <person name="Liao X.Y."/>
            <person name="Jiang Y.T."/>
            <person name="Sun W.H."/>
            <person name="Chen J."/>
            <person name="Chen Y.Q."/>
            <person name="Ai Y."/>
            <person name="Zhai J.W."/>
            <person name="Wu S.S."/>
            <person name="Zhou Z."/>
            <person name="Hsiao Y.Y."/>
            <person name="Wu W.L."/>
            <person name="Chen Y.Y."/>
            <person name="Lin Y.F."/>
            <person name="Hsu J.L."/>
            <person name="Li C.Y."/>
            <person name="Wang Z.W."/>
            <person name="Zhao X."/>
            <person name="Zhong W.Y."/>
            <person name="Ma X.K."/>
            <person name="Ma L."/>
            <person name="Huang J."/>
            <person name="Chen G.Z."/>
            <person name="Huang M.Z."/>
            <person name="Huang L."/>
            <person name="Peng D.H."/>
            <person name="Luo Y.B."/>
            <person name="Zou S.Q."/>
            <person name="Chen S.P."/>
            <person name="Lan S."/>
            <person name="Tsai W.C."/>
            <person name="Van de Peer Y."/>
            <person name="Liu Z.J."/>
        </authorList>
    </citation>
    <scope>NUCLEOTIDE SEQUENCE [LARGE SCALE GENOMIC DNA]</scope>
    <source>
        <strain evidence="1">Lor287</strain>
    </source>
</reference>
<evidence type="ECO:0000313" key="1">
    <source>
        <dbReference type="EMBL" id="KAK8936661.1"/>
    </source>
</evidence>
<sequence>MKRNLKQKPLLCLTQLQGAEREAEAITLQNIENLLISLLDEHFRRLSLAKPPDEESPMSVFGFHENPPTLRKKSIAVDDNRLTLPKSISIRSTSISSMSSPSPAATGMS</sequence>
<comment type="caution">
    <text evidence="1">The sequence shown here is derived from an EMBL/GenBank/DDBJ whole genome shotgun (WGS) entry which is preliminary data.</text>
</comment>
<dbReference type="EMBL" id="JBBWWQ010000010">
    <property type="protein sequence ID" value="KAK8936661.1"/>
    <property type="molecule type" value="Genomic_DNA"/>
</dbReference>
<dbReference type="Proteomes" id="UP001418222">
    <property type="component" value="Unassembled WGS sequence"/>
</dbReference>
<keyword evidence="2" id="KW-1185">Reference proteome</keyword>
<organism evidence="1 2">
    <name type="scientific">Platanthera zijinensis</name>
    <dbReference type="NCBI Taxonomy" id="2320716"/>
    <lineage>
        <taxon>Eukaryota</taxon>
        <taxon>Viridiplantae</taxon>
        <taxon>Streptophyta</taxon>
        <taxon>Embryophyta</taxon>
        <taxon>Tracheophyta</taxon>
        <taxon>Spermatophyta</taxon>
        <taxon>Magnoliopsida</taxon>
        <taxon>Liliopsida</taxon>
        <taxon>Asparagales</taxon>
        <taxon>Orchidaceae</taxon>
        <taxon>Orchidoideae</taxon>
        <taxon>Orchideae</taxon>
        <taxon>Orchidinae</taxon>
        <taxon>Platanthera</taxon>
    </lineage>
</organism>
<accession>A0AAP0BE88</accession>
<evidence type="ECO:0000313" key="2">
    <source>
        <dbReference type="Proteomes" id="UP001418222"/>
    </source>
</evidence>
<proteinExistence type="predicted"/>
<dbReference type="AlphaFoldDB" id="A0AAP0BE88"/>
<gene>
    <name evidence="1" type="ORF">KSP39_PZI012020</name>
</gene>
<protein>
    <submittedName>
        <fullName evidence="1">Uncharacterized protein</fullName>
    </submittedName>
</protein>